<feature type="domain" description="PRP8" evidence="1">
    <location>
        <begin position="1"/>
        <end position="117"/>
    </location>
</feature>
<gene>
    <name evidence="2" type="ORF">KIPB_014678</name>
</gene>
<evidence type="ECO:0000259" key="1">
    <source>
        <dbReference type="Pfam" id="PF12134"/>
    </source>
</evidence>
<organism evidence="2 3">
    <name type="scientific">Kipferlia bialata</name>
    <dbReference type="NCBI Taxonomy" id="797122"/>
    <lineage>
        <taxon>Eukaryota</taxon>
        <taxon>Metamonada</taxon>
        <taxon>Carpediemonas-like organisms</taxon>
        <taxon>Kipferlia</taxon>
    </lineage>
</organism>
<proteinExistence type="predicted"/>
<dbReference type="EMBL" id="BDIP01007699">
    <property type="protein sequence ID" value="GIQ91428.1"/>
    <property type="molecule type" value="Genomic_DNA"/>
</dbReference>
<dbReference type="OrthoDB" id="1931567at2759"/>
<dbReference type="InterPro" id="IPR043172">
    <property type="entry name" value="Prp8_domainIV_palm"/>
</dbReference>
<name>A0A9K3D933_9EUKA</name>
<dbReference type="PANTHER" id="PTHR11140:SF0">
    <property type="entry name" value="PRE-MRNA-PROCESSING-SPLICING FACTOR 8"/>
    <property type="match status" value="1"/>
</dbReference>
<sequence>MLEPLEVQLKDFPNISIKGSEMNLPFQAVLLIDVIGEEVLQATKPVLYEHNLYDDWLTYVAPHTAFSRLMLILRALMIAPDRAKAIIRPTADIPTKPQHVWPTLDEEQWIVAENALK</sequence>
<dbReference type="InterPro" id="IPR021983">
    <property type="entry name" value="PRP8_domainIV"/>
</dbReference>
<dbReference type="GO" id="GO:0000244">
    <property type="term" value="P:spliceosomal tri-snRNP complex assembly"/>
    <property type="evidence" value="ECO:0007669"/>
    <property type="project" value="TreeGrafter"/>
</dbReference>
<dbReference type="GO" id="GO:0030620">
    <property type="term" value="F:U2 snRNA binding"/>
    <property type="evidence" value="ECO:0007669"/>
    <property type="project" value="TreeGrafter"/>
</dbReference>
<protein>
    <submittedName>
        <fullName evidence="2">Pre-mRNA-processing-splicing factor 8</fullName>
    </submittedName>
</protein>
<dbReference type="Gene3D" id="3.30.420.230">
    <property type="match status" value="1"/>
</dbReference>
<dbReference type="InterPro" id="IPR027652">
    <property type="entry name" value="PRP8"/>
</dbReference>
<dbReference type="GO" id="GO:0017070">
    <property type="term" value="F:U6 snRNA binding"/>
    <property type="evidence" value="ECO:0007669"/>
    <property type="project" value="TreeGrafter"/>
</dbReference>
<dbReference type="GO" id="GO:0030619">
    <property type="term" value="F:U1 snRNA binding"/>
    <property type="evidence" value="ECO:0007669"/>
    <property type="project" value="TreeGrafter"/>
</dbReference>
<dbReference type="GO" id="GO:0005682">
    <property type="term" value="C:U5 snRNP"/>
    <property type="evidence" value="ECO:0007669"/>
    <property type="project" value="TreeGrafter"/>
</dbReference>
<accession>A0A9K3D933</accession>
<dbReference type="AlphaFoldDB" id="A0A9K3D933"/>
<dbReference type="Proteomes" id="UP000265618">
    <property type="component" value="Unassembled WGS sequence"/>
</dbReference>
<dbReference type="GO" id="GO:0097157">
    <property type="term" value="F:pre-mRNA intronic binding"/>
    <property type="evidence" value="ECO:0007669"/>
    <property type="project" value="TreeGrafter"/>
</dbReference>
<keyword evidence="3" id="KW-1185">Reference proteome</keyword>
<dbReference type="InterPro" id="IPR043173">
    <property type="entry name" value="Prp8_domainIV_fingers"/>
</dbReference>
<dbReference type="SUPFAM" id="SSF53098">
    <property type="entry name" value="Ribonuclease H-like"/>
    <property type="match status" value="1"/>
</dbReference>
<evidence type="ECO:0000313" key="2">
    <source>
        <dbReference type="EMBL" id="GIQ91428.1"/>
    </source>
</evidence>
<feature type="non-terminal residue" evidence="2">
    <location>
        <position position="1"/>
    </location>
</feature>
<comment type="caution">
    <text evidence="2">The sequence shown here is derived from an EMBL/GenBank/DDBJ whole genome shotgun (WGS) entry which is preliminary data.</text>
</comment>
<dbReference type="GO" id="GO:0071013">
    <property type="term" value="C:catalytic step 2 spliceosome"/>
    <property type="evidence" value="ECO:0007669"/>
    <property type="project" value="TreeGrafter"/>
</dbReference>
<dbReference type="Pfam" id="PF12134">
    <property type="entry name" value="PRP8_domainIV"/>
    <property type="match status" value="1"/>
</dbReference>
<dbReference type="GO" id="GO:0030623">
    <property type="term" value="F:U5 snRNA binding"/>
    <property type="evidence" value="ECO:0007669"/>
    <property type="project" value="TreeGrafter"/>
</dbReference>
<dbReference type="PANTHER" id="PTHR11140">
    <property type="entry name" value="PRE-MRNA SPLICING FACTOR PRP8"/>
    <property type="match status" value="1"/>
</dbReference>
<reference evidence="2 3" key="1">
    <citation type="journal article" date="2018" name="PLoS ONE">
        <title>The draft genome of Kipferlia bialata reveals reductive genome evolution in fornicate parasites.</title>
        <authorList>
            <person name="Tanifuji G."/>
            <person name="Takabayashi S."/>
            <person name="Kume K."/>
            <person name="Takagi M."/>
            <person name="Nakayama T."/>
            <person name="Kamikawa R."/>
            <person name="Inagaki Y."/>
            <person name="Hashimoto T."/>
        </authorList>
    </citation>
    <scope>NUCLEOTIDE SEQUENCE [LARGE SCALE GENOMIC DNA]</scope>
    <source>
        <strain evidence="2">NY0173</strain>
    </source>
</reference>
<dbReference type="InterPro" id="IPR012337">
    <property type="entry name" value="RNaseH-like_sf"/>
</dbReference>
<dbReference type="Gene3D" id="1.20.80.40">
    <property type="match status" value="1"/>
</dbReference>
<evidence type="ECO:0000313" key="3">
    <source>
        <dbReference type="Proteomes" id="UP000265618"/>
    </source>
</evidence>